<proteinExistence type="evidence at transcript level"/>
<dbReference type="InterPro" id="IPR029209">
    <property type="entry name" value="DML1/Misato_tubulin"/>
</dbReference>
<evidence type="ECO:0000256" key="4">
    <source>
        <dbReference type="ARBA" id="ARBA00017321"/>
    </source>
</evidence>
<name>K4FU38_CALMI</name>
<dbReference type="SUPFAM" id="SSF52490">
    <property type="entry name" value="Tubulin nucleotide-binding domain-like"/>
    <property type="match status" value="1"/>
</dbReference>
<dbReference type="InterPro" id="IPR036525">
    <property type="entry name" value="Tubulin/FtsZ_GTPase_sf"/>
</dbReference>
<dbReference type="AlphaFoldDB" id="K4FU38"/>
<evidence type="ECO:0000256" key="2">
    <source>
        <dbReference type="ARBA" id="ARBA00004496"/>
    </source>
</evidence>
<evidence type="ECO:0000256" key="6">
    <source>
        <dbReference type="ARBA" id="ARBA00023128"/>
    </source>
</evidence>
<dbReference type="Gene3D" id="3.40.50.1440">
    <property type="entry name" value="Tubulin/FtsZ, GTPase domain"/>
    <property type="match status" value="1"/>
</dbReference>
<keyword evidence="6" id="KW-0496">Mitochondrion</keyword>
<reference evidence="10" key="1">
    <citation type="journal article" date="2012" name="PLoS ONE">
        <title>Sequencing and Analysis of Full-Length cDNAs, 5'-ESTs and 3'-ESTs from a Cartilaginous Fish, the Elephant Shark (Callorhinchus milii).</title>
        <authorList>
            <person name="Tan Y.Y."/>
            <person name="Kodzius R."/>
            <person name="Tay B.H."/>
            <person name="Tay A."/>
            <person name="Brenner S."/>
            <person name="Venkatesh B."/>
        </authorList>
    </citation>
    <scope>NUCLEOTIDE SEQUENCE</scope>
    <source>
        <tissue evidence="10">Liver</tissue>
    </source>
</reference>
<comment type="function">
    <text evidence="7">Involved in the regulation of mitochondrial distribution and morphology. Required for mitochondrial fusion and mitochondrial network formation.</text>
</comment>
<dbReference type="PANTHER" id="PTHR13391">
    <property type="entry name" value="MITOCHONDRIAL DISTRIBUTION REGULATOR MISATO"/>
    <property type="match status" value="1"/>
</dbReference>
<sequence>MGSVWREVLTLQLGHYSNFVGSHWWNIQDSNLYYDVEVKDPYCEISNNVLFREGQTQHGQTTYTPRLILLDLKGSLNSLKQEGVLYEGRQTEPTVTWEGGVSVHKEEPVKKNQFLRDLDRHDGQRHTDRNLNGAAYQAEQRAVPQRPLDLSQRNYQLEGSVTVWSDYLRVHLHPKTVSVVHQYNHEGDSDRFEAFGQGEKLFQDPAFLDDFEDRLHFYVEECDYLQGFHLLCDLQDGFSGAASKLLELLKDEYGGWGIFTSGVAPTSHMETSPVKDIYRLLNTVMGIVNLSNRSSIFCPLSLNENLLRRRPASAATFPHLIYNASVNYHSSAVLASALDTLTLPHRLHSSNLSLVQLANALNVSGRKMVMASASLPFPLQEGSTLPDALFSHQGEVPWRPLSPCGELRDSRCFSQSVVLRGISREQQVSNLPPGEKPPSVLHACPTGDEVLGKYIYSHFPATLSAVHVAQTPSKVLTPYPQLFTAAINRQGHLAAAGAPSGGGVESMPVLSALQSSPVLHNVLRNLHKDVTCLDLRKFNSFLSAGTEVDDFKDALEELRTLSQCYKMNFDLDESEDESDME</sequence>
<feature type="domain" description="Misato Segment II tubulin-like" evidence="8">
    <location>
        <begin position="6"/>
        <end position="120"/>
    </location>
</feature>
<evidence type="ECO:0000259" key="9">
    <source>
        <dbReference type="Pfam" id="PF14881"/>
    </source>
</evidence>
<dbReference type="GO" id="GO:0005739">
    <property type="term" value="C:mitochondrion"/>
    <property type="evidence" value="ECO:0007669"/>
    <property type="project" value="UniProtKB-SubCell"/>
</dbReference>
<protein>
    <recommendedName>
        <fullName evidence="4">Protein misato homolog 1</fullName>
    </recommendedName>
</protein>
<evidence type="ECO:0000256" key="1">
    <source>
        <dbReference type="ARBA" id="ARBA00004173"/>
    </source>
</evidence>
<feature type="domain" description="DML1/Misato tubulin" evidence="9">
    <location>
        <begin position="160"/>
        <end position="347"/>
    </location>
</feature>
<dbReference type="InterPro" id="IPR049942">
    <property type="entry name" value="DML1/Misato"/>
</dbReference>
<evidence type="ECO:0000256" key="3">
    <source>
        <dbReference type="ARBA" id="ARBA00008507"/>
    </source>
</evidence>
<evidence type="ECO:0000259" key="8">
    <source>
        <dbReference type="Pfam" id="PF10644"/>
    </source>
</evidence>
<keyword evidence="5" id="KW-0963">Cytoplasm</keyword>
<dbReference type="Pfam" id="PF14881">
    <property type="entry name" value="Tubulin_3"/>
    <property type="match status" value="1"/>
</dbReference>
<evidence type="ECO:0000256" key="5">
    <source>
        <dbReference type="ARBA" id="ARBA00022490"/>
    </source>
</evidence>
<dbReference type="CDD" id="cd06060">
    <property type="entry name" value="misato"/>
    <property type="match status" value="1"/>
</dbReference>
<dbReference type="PANTHER" id="PTHR13391:SF0">
    <property type="entry name" value="PROTEIN MISATO HOMOLOG 1"/>
    <property type="match status" value="1"/>
</dbReference>
<dbReference type="EMBL" id="JX053127">
    <property type="protein sequence ID" value="AFK11355.1"/>
    <property type="molecule type" value="mRNA"/>
</dbReference>
<organism evidence="10">
    <name type="scientific">Callorhinchus milii</name>
    <name type="common">Ghost shark</name>
    <dbReference type="NCBI Taxonomy" id="7868"/>
    <lineage>
        <taxon>Eukaryota</taxon>
        <taxon>Metazoa</taxon>
        <taxon>Chordata</taxon>
        <taxon>Craniata</taxon>
        <taxon>Vertebrata</taxon>
        <taxon>Chondrichthyes</taxon>
        <taxon>Holocephali</taxon>
        <taxon>Chimaeriformes</taxon>
        <taxon>Callorhinchidae</taxon>
        <taxon>Callorhinchus</taxon>
    </lineage>
</organism>
<comment type="similarity">
    <text evidence="3">Belongs to the misato family.</text>
</comment>
<evidence type="ECO:0000313" key="10">
    <source>
        <dbReference type="EMBL" id="AFK11355.1"/>
    </source>
</evidence>
<evidence type="ECO:0000256" key="7">
    <source>
        <dbReference type="ARBA" id="ARBA00045225"/>
    </source>
</evidence>
<dbReference type="InterPro" id="IPR019605">
    <property type="entry name" value="Misato_II_tubulin-like"/>
</dbReference>
<accession>K4FU38</accession>
<dbReference type="GO" id="GO:0007005">
    <property type="term" value="P:mitochondrion organization"/>
    <property type="evidence" value="ECO:0007669"/>
    <property type="project" value="InterPro"/>
</dbReference>
<dbReference type="Pfam" id="PF10644">
    <property type="entry name" value="Misat_Tub_SegII"/>
    <property type="match status" value="1"/>
</dbReference>
<comment type="subcellular location">
    <subcellularLocation>
        <location evidence="2">Cytoplasm</location>
    </subcellularLocation>
    <subcellularLocation>
        <location evidence="1">Mitochondrion</location>
    </subcellularLocation>
</comment>